<evidence type="ECO:0000256" key="6">
    <source>
        <dbReference type="SAM" id="MobiDB-lite"/>
    </source>
</evidence>
<protein>
    <recommendedName>
        <fullName evidence="2 5">peptidylprolyl isomerase</fullName>
        <ecNumber evidence="2 5">5.2.1.8</ecNumber>
    </recommendedName>
</protein>
<dbReference type="InterPro" id="IPR001179">
    <property type="entry name" value="PPIase_FKBP_dom"/>
</dbReference>
<feature type="domain" description="PPIase FKBP-type" evidence="8">
    <location>
        <begin position="170"/>
        <end position="255"/>
    </location>
</feature>
<dbReference type="Pfam" id="PF01346">
    <property type="entry name" value="FKBP_N"/>
    <property type="match status" value="1"/>
</dbReference>
<dbReference type="EC" id="5.2.1.8" evidence="2 5"/>
<dbReference type="FunFam" id="3.10.50.40:FF:000006">
    <property type="entry name" value="Peptidyl-prolyl cis-trans isomerase"/>
    <property type="match status" value="1"/>
</dbReference>
<feature type="chain" id="PRO_5003095410" description="peptidylprolyl isomerase" evidence="7">
    <location>
        <begin position="21"/>
        <end position="275"/>
    </location>
</feature>
<evidence type="ECO:0000256" key="2">
    <source>
        <dbReference type="ARBA" id="ARBA00013194"/>
    </source>
</evidence>
<keyword evidence="4 5" id="KW-0413">Isomerase</keyword>
<evidence type="ECO:0000256" key="1">
    <source>
        <dbReference type="ARBA" id="ARBA00000971"/>
    </source>
</evidence>
<dbReference type="OrthoDB" id="1902587at2759"/>
<dbReference type="AlphaFoldDB" id="D7FR20"/>
<dbReference type="PANTHER" id="PTHR43811">
    <property type="entry name" value="FKBP-TYPE PEPTIDYL-PROLYL CIS-TRANS ISOMERASE FKPA"/>
    <property type="match status" value="1"/>
</dbReference>
<accession>D7FR20</accession>
<reference evidence="9 10" key="1">
    <citation type="journal article" date="2010" name="Nature">
        <title>The Ectocarpus genome and the independent evolution of multicellularity in brown algae.</title>
        <authorList>
            <person name="Cock J.M."/>
            <person name="Sterck L."/>
            <person name="Rouze P."/>
            <person name="Scornet D."/>
            <person name="Allen A.E."/>
            <person name="Amoutzias G."/>
            <person name="Anthouard V."/>
            <person name="Artiguenave F."/>
            <person name="Aury J.M."/>
            <person name="Badger J.H."/>
            <person name="Beszteri B."/>
            <person name="Billiau K."/>
            <person name="Bonnet E."/>
            <person name="Bothwell J.H."/>
            <person name="Bowler C."/>
            <person name="Boyen C."/>
            <person name="Brownlee C."/>
            <person name="Carrano C.J."/>
            <person name="Charrier B."/>
            <person name="Cho G.Y."/>
            <person name="Coelho S.M."/>
            <person name="Collen J."/>
            <person name="Corre E."/>
            <person name="Da Silva C."/>
            <person name="Delage L."/>
            <person name="Delaroque N."/>
            <person name="Dittami S.M."/>
            <person name="Doulbeau S."/>
            <person name="Elias M."/>
            <person name="Farnham G."/>
            <person name="Gachon C.M."/>
            <person name="Gschloessl B."/>
            <person name="Heesch S."/>
            <person name="Jabbari K."/>
            <person name="Jubin C."/>
            <person name="Kawai H."/>
            <person name="Kimura K."/>
            <person name="Kloareg B."/>
            <person name="Kupper F.C."/>
            <person name="Lang D."/>
            <person name="Le Bail A."/>
            <person name="Leblanc C."/>
            <person name="Lerouge P."/>
            <person name="Lohr M."/>
            <person name="Lopez P.J."/>
            <person name="Martens C."/>
            <person name="Maumus F."/>
            <person name="Michel G."/>
            <person name="Miranda-Saavedra D."/>
            <person name="Morales J."/>
            <person name="Moreau H."/>
            <person name="Motomura T."/>
            <person name="Nagasato C."/>
            <person name="Napoli C.A."/>
            <person name="Nelson D.R."/>
            <person name="Nyvall-Collen P."/>
            <person name="Peters A.F."/>
            <person name="Pommier C."/>
            <person name="Potin P."/>
            <person name="Poulain J."/>
            <person name="Quesneville H."/>
            <person name="Read B."/>
            <person name="Rensing S.A."/>
            <person name="Ritter A."/>
            <person name="Rousvoal S."/>
            <person name="Samanta M."/>
            <person name="Samson G."/>
            <person name="Schroeder D.C."/>
            <person name="Segurens B."/>
            <person name="Strittmatter M."/>
            <person name="Tonon T."/>
            <person name="Tregear J.W."/>
            <person name="Valentin K."/>
            <person name="von Dassow P."/>
            <person name="Yamagishi T."/>
            <person name="Van de Peer Y."/>
            <person name="Wincker P."/>
        </authorList>
    </citation>
    <scope>NUCLEOTIDE SEQUENCE [LARGE SCALE GENOMIC DNA]</scope>
    <source>
        <strain evidence="10">Ec32 / CCAP1310/4</strain>
    </source>
</reference>
<evidence type="ECO:0000259" key="8">
    <source>
        <dbReference type="PROSITE" id="PS50059"/>
    </source>
</evidence>
<proteinExistence type="predicted"/>
<organism evidence="9 10">
    <name type="scientific">Ectocarpus siliculosus</name>
    <name type="common">Brown alga</name>
    <name type="synonym">Conferva siliculosa</name>
    <dbReference type="NCBI Taxonomy" id="2880"/>
    <lineage>
        <taxon>Eukaryota</taxon>
        <taxon>Sar</taxon>
        <taxon>Stramenopiles</taxon>
        <taxon>Ochrophyta</taxon>
        <taxon>PX clade</taxon>
        <taxon>Phaeophyceae</taxon>
        <taxon>Ectocarpales</taxon>
        <taxon>Ectocarpaceae</taxon>
        <taxon>Ectocarpus</taxon>
    </lineage>
</organism>
<dbReference type="PANTHER" id="PTHR43811:SF19">
    <property type="entry name" value="39 KDA FK506-BINDING NUCLEAR PROTEIN"/>
    <property type="match status" value="1"/>
</dbReference>
<gene>
    <name evidence="9" type="primary">FKB5</name>
    <name evidence="9" type="ORF">Esi_0021_0174</name>
</gene>
<dbReference type="EMBL" id="FN648387">
    <property type="protein sequence ID" value="CBJ26174.1"/>
    <property type="molecule type" value="Genomic_DNA"/>
</dbReference>
<dbReference type="PROSITE" id="PS50059">
    <property type="entry name" value="FKBP_PPIASE"/>
    <property type="match status" value="1"/>
</dbReference>
<evidence type="ECO:0000256" key="3">
    <source>
        <dbReference type="ARBA" id="ARBA00023110"/>
    </source>
</evidence>
<dbReference type="InterPro" id="IPR000774">
    <property type="entry name" value="PPIase_FKBP_N"/>
</dbReference>
<evidence type="ECO:0000313" key="10">
    <source>
        <dbReference type="Proteomes" id="UP000002630"/>
    </source>
</evidence>
<dbReference type="STRING" id="2880.D7FR20"/>
<keyword evidence="7" id="KW-0732">Signal</keyword>
<sequence>MIAGAPTATMLLMLSPAARAFVRPVGPAALCGVRWSKVNSASHQTRAKSSAPTKMALESEEDKCMYAFGAALATQTDQFRKLLTVEERKIGLMGFSDHWLESGMQLDHSQYAEKVNNILQARNEALEKSMAEKGVGFLADAAKEEGAVQTASGMVVQTVVEGTGASPLPTDTVKVHYHGTLIDGSVFDSSVMRGSPISFPLNGVIKGWTEGVQLMKVGGKSKLTIPPELAYGEKGTGPIPANATLVFEVELLEIEGGAPTPQAAPSTEAAAPSQE</sequence>
<dbReference type="Gene3D" id="3.10.50.40">
    <property type="match status" value="1"/>
</dbReference>
<feature type="region of interest" description="Disordered" evidence="6">
    <location>
        <begin position="256"/>
        <end position="275"/>
    </location>
</feature>
<evidence type="ECO:0000256" key="4">
    <source>
        <dbReference type="ARBA" id="ARBA00023235"/>
    </source>
</evidence>
<dbReference type="OMA" id="MPYDDDK"/>
<dbReference type="InterPro" id="IPR046357">
    <property type="entry name" value="PPIase_dom_sf"/>
</dbReference>
<feature type="signal peptide" evidence="7">
    <location>
        <begin position="1"/>
        <end position="20"/>
    </location>
</feature>
<evidence type="ECO:0000313" key="9">
    <source>
        <dbReference type="EMBL" id="CBJ26174.1"/>
    </source>
</evidence>
<keyword evidence="3 5" id="KW-0697">Rotamase</keyword>
<dbReference type="SUPFAM" id="SSF54534">
    <property type="entry name" value="FKBP-like"/>
    <property type="match status" value="1"/>
</dbReference>
<evidence type="ECO:0000256" key="7">
    <source>
        <dbReference type="SAM" id="SignalP"/>
    </source>
</evidence>
<dbReference type="eggNOG" id="KOG0543">
    <property type="taxonomic scope" value="Eukaryota"/>
</dbReference>
<dbReference type="GO" id="GO:0003755">
    <property type="term" value="F:peptidyl-prolyl cis-trans isomerase activity"/>
    <property type="evidence" value="ECO:0007669"/>
    <property type="project" value="UniProtKB-KW"/>
</dbReference>
<name>D7FR20_ECTSI</name>
<dbReference type="Proteomes" id="UP000002630">
    <property type="component" value="Linkage Group LG14"/>
</dbReference>
<comment type="catalytic activity">
    <reaction evidence="1 5">
        <text>[protein]-peptidylproline (omega=180) = [protein]-peptidylproline (omega=0)</text>
        <dbReference type="Rhea" id="RHEA:16237"/>
        <dbReference type="Rhea" id="RHEA-COMP:10747"/>
        <dbReference type="Rhea" id="RHEA-COMP:10748"/>
        <dbReference type="ChEBI" id="CHEBI:83833"/>
        <dbReference type="ChEBI" id="CHEBI:83834"/>
        <dbReference type="EC" id="5.2.1.8"/>
    </reaction>
</comment>
<evidence type="ECO:0000256" key="5">
    <source>
        <dbReference type="PROSITE-ProRule" id="PRU00277"/>
    </source>
</evidence>
<dbReference type="GO" id="GO:0006457">
    <property type="term" value="P:protein folding"/>
    <property type="evidence" value="ECO:0007669"/>
    <property type="project" value="InterPro"/>
</dbReference>
<keyword evidence="10" id="KW-1185">Reference proteome</keyword>
<dbReference type="Pfam" id="PF00254">
    <property type="entry name" value="FKBP_C"/>
    <property type="match status" value="1"/>
</dbReference>